<geneLocation type="plastid" evidence="3"/>
<dbReference type="Gene3D" id="3.40.50.300">
    <property type="entry name" value="P-loop containing nucleotide triphosphate hydrolases"/>
    <property type="match status" value="1"/>
</dbReference>
<name>A0A067Z0Y0_PROWI</name>
<dbReference type="GO" id="GO:0004222">
    <property type="term" value="F:metalloendopeptidase activity"/>
    <property type="evidence" value="ECO:0007669"/>
    <property type="project" value="InterPro"/>
</dbReference>
<dbReference type="Pfam" id="PF00004">
    <property type="entry name" value="AAA"/>
    <property type="match status" value="2"/>
</dbReference>
<dbReference type="Gene3D" id="1.20.58.760">
    <property type="entry name" value="Peptidase M41"/>
    <property type="match status" value="1"/>
</dbReference>
<dbReference type="GO" id="GO:0006508">
    <property type="term" value="P:proteolysis"/>
    <property type="evidence" value="ECO:0007669"/>
    <property type="project" value="InterPro"/>
</dbReference>
<evidence type="ECO:0000256" key="1">
    <source>
        <dbReference type="SAM" id="Phobius"/>
    </source>
</evidence>
<sequence>MDPIIEAVPSRNPNIERFKIKITSKYSPEEILKISKISLKRYFIKRKNLEAAKVWELRKKCLNSKTYYDIAARQAFRDQKLVPFIYNFNKYIGILCVYYFIPGWFLLGFIRIITNKYLLNLTIQKLELKIYFHRLLNHTKIRTIEIDRGFIISLIPFSLSVIQYILAKYQPHRNLRILEYQLPIFSSPIQTLKWETIMLSNDAQQILLKEQNKLEISNDFLIIHRNKGLNLFGNIRWRDYIWASGPEANKNQAETILNLDELPKKLDGARAITYEYPEIENFIKFIESKVPLEFKENYISKRKLYQNRVNFNYLIRAYYKNSNMNFEVRELTKILKELNYSELIEPGRTQFDFEEEILTKEPQNLETESIHDFADLTDFQKFENQLNEQTNPIEEEFFDPLDYNFFEENFETNLDILPDNLIGKEKVDARNSLAKTQIKSAISKNRKPRNFIDDEGIDDWGEAGGSILDEAEKKFYNFYATNLSKLEQSSYNKKSDSLYNPFFFDEINIELDFIENPKLYSTLNEFFNKYKNLFIKYAVEEEEGNLEVFITPRKMSGYEYPDSKPDDIKWLLLKNFLFKNEKQSTLRIELPLNFAYTKIYPLKYPNINPENLVVATGVMDLGINFKNKKPTRSTDEVFLINHLKTPFFVNLPREDMIATELALPEILRDNYEGPAVLINENNDIRVLYTADNTKPFISNPKDDVPIINVPLNYFFGLSNNLSKIQDKTSLINSDNNTAILSKNNPAGIIIGNNISVNSNENLDNEPNILRSWVTNYYSPDNPILPKKVVYYKKDPTEMLNKHDLLDAVEGFRFMDKLEPQRKHYTVRISKEPENKKWRYFPYLQDYYKGRARKFSALPSKAASVIVAMTPESWEERYITQKTLDPFWRKLSHNKTVLRTDNTLYERKRALSQLMGFAVTALPTTQIYGPISNTIPKLKFGLANELDYNYSPFAASLFHKIYSEHNNPYTPGLFNLADFGNYTPGIYKDSSFINQVSPNTQNIDSGADIWEPLTRNSWLLISQISFGYIFCLLIKESAYNYGRELLSYLIDTLNETGYLPPDLQQELKRLMGEKETGFRVAKNFTKGFKDVIGIESLRGDLLETMFYLRGCVTHPAIAKNVQSLLLVGPPGTGKTLLVQALAYEAKVPVLTLTAVGSQEPAALERLFEEARRLAPCIVFMDEVDTIAARRSGLTDRSEFLAVIYNQSAGRSLTDDIVPEMSTIIGDVHPRILQDKEAFHTIVNRDVQNYLIKKNETEFYRVGLLLKLLTELDGIHSRDGIVIIGATNRVDVLDPALLRPGRFNRKVRVNLPNKRKRLRLFRYYSAIIGRDPNIPWDYLANLTYGFSAADISTIMNESSIKAIAKASYHTLETIEYGIDRITTTLVAHSVSKDTETGKNKKDFSFFTVRSAYYQAGKVLLGTLLKYHPPVIVAHLWYRENSVRYNQIQHTLQVEWLRYVHRGELEHRIIGAYGGKAGEFIFLENQGDFVSDLNISNMGGQDWAIGQALIQLLISKWHLYAPIALIQELLPIRSHFNASEYTEVRDHYMYEFSRTYEKTPTATNLLGGQNPQTRFPQGWWQMKVYQQYLSLKMQKWYSIWLAIPEEWRNNPHWIPPDKTYHQNPTEDNVSLDNAKLKNLAGAVRDYQIHSMVMESFNLAFSVLTEYRELLDQLAYELLHNEILREHTIHEIFDRFGLDCKNLKEDLNSSITMNELPTDFKILEPSWGVESGKPTIRWIDIEEITGNTTN</sequence>
<reference evidence="3" key="1">
    <citation type="submission" date="2013-12" db="EMBL/GenBank/DDBJ databases">
        <title>The plastid genomes of microalgae Chlorella protothecoides and Prototheca wickerhamii shed light on the evolutionary transition from autotroph to heterotroph.</title>
        <authorList>
            <person name="Yan D."/>
            <person name="Wang Y."/>
            <person name="Murakami T."/>
            <person name="Shen Y."/>
            <person name="Gong J."/>
            <person name="Gao C."/>
            <person name="Jiang H."/>
            <person name="Smith D.R."/>
            <person name="Pombert J.F."/>
            <person name="Wu Q."/>
            <person name="Dai J."/>
        </authorList>
    </citation>
    <scope>NUCLEOTIDE SEQUENCE</scope>
    <source>
        <strain evidence="3">SAG 263-11</strain>
    </source>
</reference>
<evidence type="ECO:0000313" key="3">
    <source>
        <dbReference type="EMBL" id="AHK10000.1"/>
    </source>
</evidence>
<feature type="transmembrane region" description="Helical" evidence="1">
    <location>
        <begin position="91"/>
        <end position="113"/>
    </location>
</feature>
<keyword evidence="3" id="KW-0132">Cell division</keyword>
<dbReference type="GO" id="GO:0051301">
    <property type="term" value="P:cell division"/>
    <property type="evidence" value="ECO:0007669"/>
    <property type="project" value="UniProtKB-KW"/>
</dbReference>
<keyword evidence="1" id="KW-0812">Transmembrane</keyword>
<keyword evidence="1" id="KW-0472">Membrane</keyword>
<dbReference type="SUPFAM" id="SSF52540">
    <property type="entry name" value="P-loop containing nucleoside triphosphate hydrolases"/>
    <property type="match status" value="1"/>
</dbReference>
<dbReference type="PANTHER" id="PTHR23076">
    <property type="entry name" value="METALLOPROTEASE M41 FTSH"/>
    <property type="match status" value="1"/>
</dbReference>
<dbReference type="SMART" id="SM00382">
    <property type="entry name" value="AAA"/>
    <property type="match status" value="1"/>
</dbReference>
<dbReference type="InterPro" id="IPR003959">
    <property type="entry name" value="ATPase_AAA_core"/>
</dbReference>
<dbReference type="EMBL" id="KJ001761">
    <property type="protein sequence ID" value="AHK10000.1"/>
    <property type="molecule type" value="Genomic_DNA"/>
</dbReference>
<gene>
    <name evidence="3" type="primary">ftsH</name>
    <name evidence="3" type="ORF">PrwiCp031</name>
</gene>
<protein>
    <submittedName>
        <fullName evidence="3">Cell division protein FtsH</fullName>
    </submittedName>
</protein>
<evidence type="ECO:0000259" key="2">
    <source>
        <dbReference type="SMART" id="SM00382"/>
    </source>
</evidence>
<keyword evidence="3" id="KW-0131">Cell cycle</keyword>
<accession>A0A067Z0Y0</accession>
<dbReference type="InterPro" id="IPR037219">
    <property type="entry name" value="Peptidase_M41-like"/>
</dbReference>
<dbReference type="GO" id="GO:0016887">
    <property type="term" value="F:ATP hydrolysis activity"/>
    <property type="evidence" value="ECO:0007669"/>
    <property type="project" value="InterPro"/>
</dbReference>
<keyword evidence="1" id="KW-1133">Transmembrane helix</keyword>
<dbReference type="SUPFAM" id="SSF140990">
    <property type="entry name" value="FtsH protease domain-like"/>
    <property type="match status" value="1"/>
</dbReference>
<proteinExistence type="predicted"/>
<dbReference type="Gene3D" id="1.10.8.60">
    <property type="match status" value="1"/>
</dbReference>
<dbReference type="PROSITE" id="PS00674">
    <property type="entry name" value="AAA"/>
    <property type="match status" value="1"/>
</dbReference>
<feature type="transmembrane region" description="Helical" evidence="1">
    <location>
        <begin position="149"/>
        <end position="167"/>
    </location>
</feature>
<keyword evidence="3" id="KW-0934">Plastid</keyword>
<organism evidence="3">
    <name type="scientific">Prototheca wickerhamii</name>
    <dbReference type="NCBI Taxonomy" id="3111"/>
    <lineage>
        <taxon>Eukaryota</taxon>
        <taxon>Viridiplantae</taxon>
        <taxon>Chlorophyta</taxon>
        <taxon>core chlorophytes</taxon>
        <taxon>Trebouxiophyceae</taxon>
        <taxon>Chlorellales</taxon>
        <taxon>Chlorellaceae</taxon>
        <taxon>Prototheca</taxon>
    </lineage>
</organism>
<dbReference type="GO" id="GO:0004176">
    <property type="term" value="F:ATP-dependent peptidase activity"/>
    <property type="evidence" value="ECO:0007669"/>
    <property type="project" value="InterPro"/>
</dbReference>
<feature type="domain" description="AAA+ ATPase" evidence="2">
    <location>
        <begin position="1119"/>
        <end position="1311"/>
    </location>
</feature>
<dbReference type="InterPro" id="IPR027417">
    <property type="entry name" value="P-loop_NTPase"/>
</dbReference>
<dbReference type="PANTHER" id="PTHR23076:SF99">
    <property type="entry name" value="INACTIVE ATP-DEPENDENT ZINC METALLOPROTEASE FTSHI 4, CHLOROPLASTIC-RELATED"/>
    <property type="match status" value="1"/>
</dbReference>
<dbReference type="InterPro" id="IPR003593">
    <property type="entry name" value="AAA+_ATPase"/>
</dbReference>
<dbReference type="GO" id="GO:0005524">
    <property type="term" value="F:ATP binding"/>
    <property type="evidence" value="ECO:0007669"/>
    <property type="project" value="InterPro"/>
</dbReference>
<dbReference type="InterPro" id="IPR003960">
    <property type="entry name" value="ATPase_AAA_CS"/>
</dbReference>